<dbReference type="InterPro" id="IPR050350">
    <property type="entry name" value="Compl-Cell_Adhes-Reg"/>
</dbReference>
<dbReference type="AlphaFoldDB" id="A0AAD9KCB7"/>
<dbReference type="PROSITE" id="PS50923">
    <property type="entry name" value="SUSHI"/>
    <property type="match status" value="7"/>
</dbReference>
<comment type="caution">
    <text evidence="9">The sequence shown here is derived from an EMBL/GenBank/DDBJ whole genome shotgun (WGS) entry which is preliminary data.</text>
</comment>
<organism evidence="9 10">
    <name type="scientific">Paralvinella palmiformis</name>
    <dbReference type="NCBI Taxonomy" id="53620"/>
    <lineage>
        <taxon>Eukaryota</taxon>
        <taxon>Metazoa</taxon>
        <taxon>Spiralia</taxon>
        <taxon>Lophotrochozoa</taxon>
        <taxon>Annelida</taxon>
        <taxon>Polychaeta</taxon>
        <taxon>Sedentaria</taxon>
        <taxon>Canalipalpata</taxon>
        <taxon>Terebellida</taxon>
        <taxon>Terebelliformia</taxon>
        <taxon>Alvinellidae</taxon>
        <taxon>Paralvinella</taxon>
    </lineage>
</organism>
<evidence type="ECO:0000256" key="5">
    <source>
        <dbReference type="PROSITE-ProRule" id="PRU00302"/>
    </source>
</evidence>
<dbReference type="GO" id="GO:0030414">
    <property type="term" value="F:peptidase inhibitor activity"/>
    <property type="evidence" value="ECO:0007669"/>
    <property type="project" value="InterPro"/>
</dbReference>
<feature type="disulfide bond" evidence="5">
    <location>
        <begin position="283"/>
        <end position="310"/>
    </location>
</feature>
<keyword evidence="1 5" id="KW-0768">Sushi</keyword>
<dbReference type="Pfam" id="PF00084">
    <property type="entry name" value="Sushi"/>
    <property type="match status" value="8"/>
</dbReference>
<feature type="domain" description="Sushi" evidence="7">
    <location>
        <begin position="56"/>
        <end position="121"/>
    </location>
</feature>
<dbReference type="GO" id="GO:0005576">
    <property type="term" value="C:extracellular region"/>
    <property type="evidence" value="ECO:0007669"/>
    <property type="project" value="InterPro"/>
</dbReference>
<dbReference type="EMBL" id="JAODUP010000021">
    <property type="protein sequence ID" value="KAK2168060.1"/>
    <property type="molecule type" value="Genomic_DNA"/>
</dbReference>
<feature type="region of interest" description="Disordered" evidence="6">
    <location>
        <begin position="696"/>
        <end position="716"/>
    </location>
</feature>
<dbReference type="Gene3D" id="2.10.70.10">
    <property type="entry name" value="Complement Module, domain 1"/>
    <property type="match status" value="8"/>
</dbReference>
<feature type="domain" description="WAP" evidence="8">
    <location>
        <begin position="13"/>
        <end position="62"/>
    </location>
</feature>
<keyword evidence="10" id="KW-1185">Reference proteome</keyword>
<feature type="domain" description="Sushi" evidence="7">
    <location>
        <begin position="489"/>
        <end position="559"/>
    </location>
</feature>
<evidence type="ECO:0000256" key="1">
    <source>
        <dbReference type="ARBA" id="ARBA00022659"/>
    </source>
</evidence>
<evidence type="ECO:0000256" key="2">
    <source>
        <dbReference type="ARBA" id="ARBA00022737"/>
    </source>
</evidence>
<feature type="disulfide bond" evidence="5">
    <location>
        <begin position="92"/>
        <end position="119"/>
    </location>
</feature>
<dbReference type="Pfam" id="PF00095">
    <property type="entry name" value="WAP"/>
    <property type="match status" value="1"/>
</dbReference>
<evidence type="ECO:0000259" key="8">
    <source>
        <dbReference type="PROSITE" id="PS51390"/>
    </source>
</evidence>
<comment type="caution">
    <text evidence="5">Lacks conserved residue(s) required for the propagation of feature annotation.</text>
</comment>
<proteinExistence type="predicted"/>
<evidence type="ECO:0000256" key="4">
    <source>
        <dbReference type="ARBA" id="ARBA00023180"/>
    </source>
</evidence>
<feature type="domain" description="Sushi" evidence="7">
    <location>
        <begin position="135"/>
        <end position="196"/>
    </location>
</feature>
<dbReference type="InterPro" id="IPR008197">
    <property type="entry name" value="WAP_dom"/>
</dbReference>
<dbReference type="CDD" id="cd00033">
    <property type="entry name" value="CCP"/>
    <property type="match status" value="8"/>
</dbReference>
<feature type="domain" description="Sushi" evidence="7">
    <location>
        <begin position="431"/>
        <end position="488"/>
    </location>
</feature>
<keyword evidence="2" id="KW-0677">Repeat</keyword>
<dbReference type="PANTHER" id="PTHR19325:SF574">
    <property type="entry name" value="SUSHI, VON WILLEBRAND FACTOR TYPE A, EGF AND PENTRAXIN DOMAIN-CONTAINING PROTEIN 1"/>
    <property type="match status" value="1"/>
</dbReference>
<evidence type="ECO:0000313" key="10">
    <source>
        <dbReference type="Proteomes" id="UP001208570"/>
    </source>
</evidence>
<sequence>MSVLQVKVSQQPYINDADCPRKPELAIHRQCLKKCRTDLDCRGRNRQCLCDDVCGKACVKPSQRCETLKPIFNGRYEIEPFNIFGARAKYTCNKDYILSGDPERVCQGDGYWSGISPKCEEEGNMADTALVPTLGKCRNPPEVGHALHDGPRGQLVYPLGTQLNYKCEDGYNIDGFFRSMCVGDGRWVGPRMTCSPRRCGHPGDVDHARREGNAFVYPNRVKYICKEGYEMLGRSFRVCMANGQWSGALPTCIPTKCPRLSSPTNGEMIGTDNTYGATVRFQCHKGFEMRGDKVRKCEESGRWSGSDVQCIQVDCGQPGPFYNGYLDGGSTTYGSEYKFRCYGRTTFEGPSIYTTCLENGQWSHPVPKCWKKCLIPTVHNGTVYKDENGDDYATHGDTLNVTCNEGHVINTTASAQCYNGTWTFIPQCVPASCISRPGKIREGFVRFYTMNHGDRAKYKCNTGYTLVGDEYVTCQYGKWQGPKPRCEPVYCPYPGTIENGIILLVGVIGKYEYRSYVKRTEHNQEIQYHCSKQFKRIGPAAATCVDGQWSPRQLPKCVPEQHPKLLYLFRGKRSINGATEAEAGDRIVLYGKQEWSKDKGFCEIPYIRNSVSMNYPSGYYAPHGSVLVVACQVDYDLVSTLGEYRCQDGVWSDDIEAQSKMTSMNDNVNNPEPSNKKGIPRIDDVSKNHYRLYAHVHGPPEVDPVPIRHESHRRRS</sequence>
<reference evidence="9" key="1">
    <citation type="journal article" date="2023" name="Mol. Biol. Evol.">
        <title>Third-Generation Sequencing Reveals the Adaptive Role of the Epigenome in Three Deep-Sea Polychaetes.</title>
        <authorList>
            <person name="Perez M."/>
            <person name="Aroh O."/>
            <person name="Sun Y."/>
            <person name="Lan Y."/>
            <person name="Juniper S.K."/>
            <person name="Young C.R."/>
            <person name="Angers B."/>
            <person name="Qian P.Y."/>
        </authorList>
    </citation>
    <scope>NUCLEOTIDE SEQUENCE</scope>
    <source>
        <strain evidence="9">P08H-3</strain>
    </source>
</reference>
<dbReference type="SUPFAM" id="SSF57535">
    <property type="entry name" value="Complement control module/SCR domain"/>
    <property type="match status" value="8"/>
</dbReference>
<feature type="disulfide bond" evidence="5">
    <location>
        <begin position="530"/>
        <end position="557"/>
    </location>
</feature>
<dbReference type="InterPro" id="IPR035976">
    <property type="entry name" value="Sushi/SCR/CCP_sf"/>
</dbReference>
<keyword evidence="3 5" id="KW-1015">Disulfide bond</keyword>
<name>A0AAD9KCB7_9ANNE</name>
<dbReference type="Proteomes" id="UP001208570">
    <property type="component" value="Unassembled WGS sequence"/>
</dbReference>
<evidence type="ECO:0000259" key="7">
    <source>
        <dbReference type="PROSITE" id="PS50923"/>
    </source>
</evidence>
<dbReference type="SMART" id="SM00032">
    <property type="entry name" value="CCP"/>
    <property type="match status" value="9"/>
</dbReference>
<feature type="domain" description="Sushi" evidence="7">
    <location>
        <begin position="197"/>
        <end position="254"/>
    </location>
</feature>
<protein>
    <submittedName>
        <fullName evidence="9">Uncharacterized protein</fullName>
    </submittedName>
</protein>
<dbReference type="InterPro" id="IPR000436">
    <property type="entry name" value="Sushi_SCR_CCP_dom"/>
</dbReference>
<dbReference type="PANTHER" id="PTHR19325">
    <property type="entry name" value="COMPLEMENT COMPONENT-RELATED SUSHI DOMAIN-CONTAINING"/>
    <property type="match status" value="1"/>
</dbReference>
<dbReference type="PROSITE" id="PS51390">
    <property type="entry name" value="WAP"/>
    <property type="match status" value="1"/>
</dbReference>
<gene>
    <name evidence="9" type="ORF">LSH36_21g11019</name>
</gene>
<evidence type="ECO:0000256" key="6">
    <source>
        <dbReference type="SAM" id="MobiDB-lite"/>
    </source>
</evidence>
<evidence type="ECO:0000256" key="3">
    <source>
        <dbReference type="ARBA" id="ARBA00023157"/>
    </source>
</evidence>
<accession>A0AAD9KCB7</accession>
<feature type="disulfide bond" evidence="5">
    <location>
        <begin position="225"/>
        <end position="252"/>
    </location>
</feature>
<feature type="disulfide bond" evidence="5">
    <location>
        <begin position="167"/>
        <end position="194"/>
    </location>
</feature>
<feature type="domain" description="Sushi" evidence="7">
    <location>
        <begin position="255"/>
        <end position="312"/>
    </location>
</feature>
<evidence type="ECO:0000313" key="9">
    <source>
        <dbReference type="EMBL" id="KAK2168060.1"/>
    </source>
</evidence>
<feature type="domain" description="Sushi" evidence="7">
    <location>
        <begin position="313"/>
        <end position="371"/>
    </location>
</feature>
<keyword evidence="4" id="KW-0325">Glycoprotein</keyword>